<organism evidence="2 3">
    <name type="scientific">Eumeta variegata</name>
    <name type="common">Bagworm moth</name>
    <name type="synonym">Eumeta japonica</name>
    <dbReference type="NCBI Taxonomy" id="151549"/>
    <lineage>
        <taxon>Eukaryota</taxon>
        <taxon>Metazoa</taxon>
        <taxon>Ecdysozoa</taxon>
        <taxon>Arthropoda</taxon>
        <taxon>Hexapoda</taxon>
        <taxon>Insecta</taxon>
        <taxon>Pterygota</taxon>
        <taxon>Neoptera</taxon>
        <taxon>Endopterygota</taxon>
        <taxon>Lepidoptera</taxon>
        <taxon>Glossata</taxon>
        <taxon>Ditrysia</taxon>
        <taxon>Tineoidea</taxon>
        <taxon>Psychidae</taxon>
        <taxon>Oiketicinae</taxon>
        <taxon>Eumeta</taxon>
    </lineage>
</organism>
<name>A0A4C1UWK5_EUMVA</name>
<dbReference type="EMBL" id="BGZK01000237">
    <property type="protein sequence ID" value="GBP30818.1"/>
    <property type="molecule type" value="Genomic_DNA"/>
</dbReference>
<evidence type="ECO:0000256" key="1">
    <source>
        <dbReference type="SAM" id="MobiDB-lite"/>
    </source>
</evidence>
<comment type="caution">
    <text evidence="2">The sequence shown here is derived from an EMBL/GenBank/DDBJ whole genome shotgun (WGS) entry which is preliminary data.</text>
</comment>
<dbReference type="AlphaFoldDB" id="A0A4C1UWK5"/>
<accession>A0A4C1UWK5</accession>
<dbReference type="Proteomes" id="UP000299102">
    <property type="component" value="Unassembled WGS sequence"/>
</dbReference>
<feature type="compositionally biased region" description="Polar residues" evidence="1">
    <location>
        <begin position="66"/>
        <end position="77"/>
    </location>
</feature>
<keyword evidence="3" id="KW-1185">Reference proteome</keyword>
<feature type="region of interest" description="Disordered" evidence="1">
    <location>
        <begin position="66"/>
        <end position="93"/>
    </location>
</feature>
<reference evidence="2 3" key="1">
    <citation type="journal article" date="2019" name="Commun. Biol.">
        <title>The bagworm genome reveals a unique fibroin gene that provides high tensile strength.</title>
        <authorList>
            <person name="Kono N."/>
            <person name="Nakamura H."/>
            <person name="Ohtoshi R."/>
            <person name="Tomita M."/>
            <person name="Numata K."/>
            <person name="Arakawa K."/>
        </authorList>
    </citation>
    <scope>NUCLEOTIDE SEQUENCE [LARGE SCALE GENOMIC DNA]</scope>
</reference>
<gene>
    <name evidence="2" type="ORF">EVAR_82560_1</name>
</gene>
<protein>
    <submittedName>
        <fullName evidence="2">Uncharacterized protein</fullName>
    </submittedName>
</protein>
<sequence length="123" mass="12897">MHSSSRATVHVCGRCGNPSVTLGESRRLACGLARALAQGWHTAHTSHCHTADCAIRHTPSPIYNITASSSDKNSGSAGQRAHAAARDTPRPAVPSYTAIPSDACAINITDELDARLCRAPPDN</sequence>
<proteinExistence type="predicted"/>
<evidence type="ECO:0000313" key="3">
    <source>
        <dbReference type="Proteomes" id="UP000299102"/>
    </source>
</evidence>
<evidence type="ECO:0000313" key="2">
    <source>
        <dbReference type="EMBL" id="GBP30818.1"/>
    </source>
</evidence>